<evidence type="ECO:0000259" key="4">
    <source>
        <dbReference type="Pfam" id="PF01965"/>
    </source>
</evidence>
<sequence>MLIAVTSHLGPLGRRPTGAWLGEVSGFWHEMVEAGLDVDYASPRGGDPPIDPVSALLPGESKDAFVRSGERQRLMESMRSVDVDPSRYDAIFFAGGHGALWDLPSDPGLVLATEAIWRAGGVVAAVCHGPAGLLEPKDAQGRSLLEGRRATCYSNFEETLGGMAGKVPFLLETSMKERGARFEKAMLPFMQHVVIDGRLVTGQNPASARGVGRAVAELLGATPRVSPGVKRVERQPSSIERR</sequence>
<dbReference type="GO" id="GO:0019172">
    <property type="term" value="F:glyoxalase III activity"/>
    <property type="evidence" value="ECO:0007669"/>
    <property type="project" value="TreeGrafter"/>
</dbReference>
<evidence type="ECO:0000256" key="1">
    <source>
        <dbReference type="ARBA" id="ARBA00023016"/>
    </source>
</evidence>
<dbReference type="PANTHER" id="PTHR48094">
    <property type="entry name" value="PROTEIN/NUCLEIC ACID DEGLYCASE DJ-1-RELATED"/>
    <property type="match status" value="1"/>
</dbReference>
<feature type="domain" description="DJ-1/PfpI" evidence="4">
    <location>
        <begin position="23"/>
        <end position="216"/>
    </location>
</feature>
<dbReference type="Pfam" id="PF01965">
    <property type="entry name" value="DJ-1_PfpI"/>
    <property type="match status" value="1"/>
</dbReference>
<name>A0A0F6YHU1_9BACT</name>
<dbReference type="AlphaFoldDB" id="A0A0F6YHU1"/>
<keyword evidence="6" id="KW-1185">Reference proteome</keyword>
<gene>
    <name evidence="5" type="ORF">DB32_003337</name>
</gene>
<dbReference type="STRING" id="927083.DB32_003337"/>
<dbReference type="GO" id="GO:0005737">
    <property type="term" value="C:cytoplasm"/>
    <property type="evidence" value="ECO:0007669"/>
    <property type="project" value="TreeGrafter"/>
</dbReference>
<proteinExistence type="inferred from homology"/>
<evidence type="ECO:0000256" key="2">
    <source>
        <dbReference type="ARBA" id="ARBA00023239"/>
    </source>
</evidence>
<evidence type="ECO:0000313" key="5">
    <source>
        <dbReference type="EMBL" id="AKF06188.1"/>
    </source>
</evidence>
<dbReference type="InterPro" id="IPR002818">
    <property type="entry name" value="DJ-1/PfpI"/>
</dbReference>
<evidence type="ECO:0000313" key="6">
    <source>
        <dbReference type="Proteomes" id="UP000034883"/>
    </source>
</evidence>
<dbReference type="CDD" id="cd03141">
    <property type="entry name" value="GATase1_Hsp31_like"/>
    <property type="match status" value="1"/>
</dbReference>
<dbReference type="InterPro" id="IPR050325">
    <property type="entry name" value="Prot/Nucl_acid_deglycase"/>
</dbReference>
<dbReference type="SUPFAM" id="SSF52317">
    <property type="entry name" value="Class I glutamine amidotransferase-like"/>
    <property type="match status" value="1"/>
</dbReference>
<dbReference type="EMBL" id="CP011125">
    <property type="protein sequence ID" value="AKF06188.1"/>
    <property type="molecule type" value="Genomic_DNA"/>
</dbReference>
<dbReference type="PANTHER" id="PTHR48094:SF11">
    <property type="entry name" value="GLUTATHIONE-INDEPENDENT GLYOXALASE HSP31-RELATED"/>
    <property type="match status" value="1"/>
</dbReference>
<keyword evidence="2" id="KW-0456">Lyase</keyword>
<reference evidence="5 6" key="1">
    <citation type="submission" date="2015-03" db="EMBL/GenBank/DDBJ databases">
        <title>Genome assembly of Sandaracinus amylolyticus DSM 53668.</title>
        <authorList>
            <person name="Sharma G."/>
            <person name="Subramanian S."/>
        </authorList>
    </citation>
    <scope>NUCLEOTIDE SEQUENCE [LARGE SCALE GENOMIC DNA]</scope>
    <source>
        <strain evidence="5 6">DSM 53668</strain>
    </source>
</reference>
<evidence type="ECO:0000256" key="3">
    <source>
        <dbReference type="ARBA" id="ARBA00038493"/>
    </source>
</evidence>
<dbReference type="KEGG" id="samy:DB32_003337"/>
<dbReference type="InterPro" id="IPR029062">
    <property type="entry name" value="Class_I_gatase-like"/>
</dbReference>
<accession>A0A0F6YHU1</accession>
<protein>
    <submittedName>
        <fullName evidence="5">ThiJ/PfpI family protein</fullName>
    </submittedName>
</protein>
<dbReference type="Gene3D" id="3.40.50.880">
    <property type="match status" value="1"/>
</dbReference>
<comment type="similarity">
    <text evidence="3">Belongs to the peptidase C56 family. HSP31-like subfamily.</text>
</comment>
<organism evidence="5 6">
    <name type="scientific">Sandaracinus amylolyticus</name>
    <dbReference type="NCBI Taxonomy" id="927083"/>
    <lineage>
        <taxon>Bacteria</taxon>
        <taxon>Pseudomonadati</taxon>
        <taxon>Myxococcota</taxon>
        <taxon>Polyangia</taxon>
        <taxon>Polyangiales</taxon>
        <taxon>Sandaracinaceae</taxon>
        <taxon>Sandaracinus</taxon>
    </lineage>
</organism>
<dbReference type="GO" id="GO:0019243">
    <property type="term" value="P:methylglyoxal catabolic process to D-lactate via S-lactoyl-glutathione"/>
    <property type="evidence" value="ECO:0007669"/>
    <property type="project" value="TreeGrafter"/>
</dbReference>
<keyword evidence="1" id="KW-0346">Stress response</keyword>
<dbReference type="Proteomes" id="UP000034883">
    <property type="component" value="Chromosome"/>
</dbReference>